<feature type="domain" description="RNA polymerase sigma-70" evidence="5">
    <location>
        <begin position="212"/>
        <end position="238"/>
    </location>
</feature>
<dbReference type="Gene3D" id="1.10.1740.10">
    <property type="match status" value="1"/>
</dbReference>
<organism evidence="6 7">
    <name type="scientific">Candidatus Schekmanbacteria bacterium GWA2_38_11</name>
    <dbReference type="NCBI Taxonomy" id="1817876"/>
    <lineage>
        <taxon>Bacteria</taxon>
        <taxon>Candidatus Schekmaniibacteriota</taxon>
    </lineage>
</organism>
<keyword evidence="3" id="KW-0238">DNA-binding</keyword>
<keyword evidence="4" id="KW-0804">Transcription</keyword>
<dbReference type="SUPFAM" id="SSF88659">
    <property type="entry name" value="Sigma3 and sigma4 domains of RNA polymerase sigma factors"/>
    <property type="match status" value="2"/>
</dbReference>
<evidence type="ECO:0000256" key="4">
    <source>
        <dbReference type="ARBA" id="ARBA00023163"/>
    </source>
</evidence>
<evidence type="ECO:0000256" key="3">
    <source>
        <dbReference type="ARBA" id="ARBA00023125"/>
    </source>
</evidence>
<dbReference type="InterPro" id="IPR014284">
    <property type="entry name" value="RNA_pol_sigma-70_dom"/>
</dbReference>
<dbReference type="InterPro" id="IPR013325">
    <property type="entry name" value="RNA_pol_sigma_r2"/>
</dbReference>
<dbReference type="PROSITE" id="PS00716">
    <property type="entry name" value="SIGMA70_2"/>
    <property type="match status" value="1"/>
</dbReference>
<dbReference type="SUPFAM" id="SSF88946">
    <property type="entry name" value="Sigma2 domain of RNA polymerase sigma factors"/>
    <property type="match status" value="1"/>
</dbReference>
<dbReference type="PANTHER" id="PTHR30385:SF7">
    <property type="entry name" value="RNA POLYMERASE SIGMA FACTOR FLIA"/>
    <property type="match status" value="1"/>
</dbReference>
<evidence type="ECO:0000256" key="1">
    <source>
        <dbReference type="ARBA" id="ARBA00023015"/>
    </source>
</evidence>
<gene>
    <name evidence="6" type="ORF">A2042_02795</name>
</gene>
<dbReference type="GO" id="GO:0016987">
    <property type="term" value="F:sigma factor activity"/>
    <property type="evidence" value="ECO:0007669"/>
    <property type="project" value="UniProtKB-KW"/>
</dbReference>
<dbReference type="GO" id="GO:0003899">
    <property type="term" value="F:DNA-directed RNA polymerase activity"/>
    <property type="evidence" value="ECO:0007669"/>
    <property type="project" value="InterPro"/>
</dbReference>
<name>A0A1F7RGV7_9BACT</name>
<dbReference type="GO" id="GO:0006352">
    <property type="term" value="P:DNA-templated transcription initiation"/>
    <property type="evidence" value="ECO:0007669"/>
    <property type="project" value="InterPro"/>
</dbReference>
<dbReference type="AlphaFoldDB" id="A0A1F7RGV7"/>
<keyword evidence="1" id="KW-0805">Transcription regulation</keyword>
<dbReference type="Pfam" id="PF04542">
    <property type="entry name" value="Sigma70_r2"/>
    <property type="match status" value="1"/>
</dbReference>
<comment type="caution">
    <text evidence="6">The sequence shown here is derived from an EMBL/GenBank/DDBJ whole genome shotgun (WGS) entry which is preliminary data.</text>
</comment>
<dbReference type="InterPro" id="IPR013324">
    <property type="entry name" value="RNA_pol_sigma_r3/r4-like"/>
</dbReference>
<dbReference type="PIRSF" id="PIRSF000770">
    <property type="entry name" value="RNA_pol_sigma-SigE/K"/>
    <property type="match status" value="1"/>
</dbReference>
<evidence type="ECO:0000313" key="7">
    <source>
        <dbReference type="Proteomes" id="UP000178526"/>
    </source>
</evidence>
<dbReference type="InterPro" id="IPR007627">
    <property type="entry name" value="RNA_pol_sigma70_r2"/>
</dbReference>
<keyword evidence="2" id="KW-0731">Sigma factor</keyword>
<dbReference type="InterPro" id="IPR000943">
    <property type="entry name" value="RNA_pol_sigma70"/>
</dbReference>
<dbReference type="Proteomes" id="UP000178526">
    <property type="component" value="Unassembled WGS sequence"/>
</dbReference>
<dbReference type="NCBIfam" id="TIGR02937">
    <property type="entry name" value="sigma70-ECF"/>
    <property type="match status" value="1"/>
</dbReference>
<dbReference type="InterPro" id="IPR012845">
    <property type="entry name" value="RNA_pol_sigma_FliA_WhiG"/>
</dbReference>
<proteinExistence type="predicted"/>
<dbReference type="PRINTS" id="PR00046">
    <property type="entry name" value="SIGMA70FCT"/>
</dbReference>
<dbReference type="NCBIfam" id="TIGR02479">
    <property type="entry name" value="FliA_WhiG"/>
    <property type="match status" value="1"/>
</dbReference>
<dbReference type="EMBL" id="MGDB01000107">
    <property type="protein sequence ID" value="OGL40154.1"/>
    <property type="molecule type" value="Genomic_DNA"/>
</dbReference>
<dbReference type="PANTHER" id="PTHR30385">
    <property type="entry name" value="SIGMA FACTOR F FLAGELLAR"/>
    <property type="match status" value="1"/>
</dbReference>
<dbReference type="Gene3D" id="1.20.140.160">
    <property type="match status" value="1"/>
</dbReference>
<dbReference type="InterPro" id="IPR007624">
    <property type="entry name" value="RNA_pol_sigma70_r3"/>
</dbReference>
<accession>A0A1F7RGV7</accession>
<dbReference type="NCBIfam" id="NF005413">
    <property type="entry name" value="PRK06986.1"/>
    <property type="match status" value="1"/>
</dbReference>
<dbReference type="Pfam" id="PF04539">
    <property type="entry name" value="Sigma70_r3"/>
    <property type="match status" value="1"/>
</dbReference>
<evidence type="ECO:0000259" key="5">
    <source>
        <dbReference type="PROSITE" id="PS00716"/>
    </source>
</evidence>
<dbReference type="CDD" id="cd06171">
    <property type="entry name" value="Sigma70_r4"/>
    <property type="match status" value="1"/>
</dbReference>
<evidence type="ECO:0000313" key="6">
    <source>
        <dbReference type="EMBL" id="OGL40154.1"/>
    </source>
</evidence>
<reference evidence="6 7" key="1">
    <citation type="journal article" date="2016" name="Nat. Commun.">
        <title>Thousands of microbial genomes shed light on interconnected biogeochemical processes in an aquifer system.</title>
        <authorList>
            <person name="Anantharaman K."/>
            <person name="Brown C.T."/>
            <person name="Hug L.A."/>
            <person name="Sharon I."/>
            <person name="Castelle C.J."/>
            <person name="Probst A.J."/>
            <person name="Thomas B.C."/>
            <person name="Singh A."/>
            <person name="Wilkins M.J."/>
            <person name="Karaoz U."/>
            <person name="Brodie E.L."/>
            <person name="Williams K.H."/>
            <person name="Hubbard S.S."/>
            <person name="Banfield J.F."/>
        </authorList>
    </citation>
    <scope>NUCLEOTIDE SEQUENCE [LARGE SCALE GENOMIC DNA]</scope>
</reference>
<dbReference type="InterPro" id="IPR007630">
    <property type="entry name" value="RNA_pol_sigma70_r4"/>
</dbReference>
<protein>
    <submittedName>
        <fullName evidence="6">RNA polymerase subunit sigma</fullName>
    </submittedName>
</protein>
<evidence type="ECO:0000256" key="2">
    <source>
        <dbReference type="ARBA" id="ARBA00023082"/>
    </source>
</evidence>
<dbReference type="GO" id="GO:0003677">
    <property type="term" value="F:DNA binding"/>
    <property type="evidence" value="ECO:0007669"/>
    <property type="project" value="UniProtKB-KW"/>
</dbReference>
<sequence>MNEKIQYDREKEPITKGKLILKLLPFTRSIAERMSMRLPANVDVDDLINAGIIGLIDAIEKFDPSKEIKFKTYAEFRIRGAILDELRSLDWLPRSLRQKTSQVEETYYKLEQELGRPASDQEMAEALELSIEEFYEILSQSRGAILFSLDDLGDNPDNKTKNLLSLIADSEDKSPLFSIKLKELKRVVGDGINRLPEKEKLVISLYYYEELTMKEIGKVLDITESRVSQIHTKAIILLGARLKKLFSE</sequence>
<dbReference type="Pfam" id="PF04545">
    <property type="entry name" value="Sigma70_r4"/>
    <property type="match status" value="1"/>
</dbReference>